<keyword evidence="2" id="KW-1185">Reference proteome</keyword>
<dbReference type="RefSeq" id="WP_259838154.1">
    <property type="nucleotide sequence ID" value="NZ_JAOAMU010000002.1"/>
</dbReference>
<dbReference type="Proteomes" id="UP001525566">
    <property type="component" value="Unassembled WGS sequence"/>
</dbReference>
<evidence type="ECO:0000313" key="2">
    <source>
        <dbReference type="Proteomes" id="UP001525566"/>
    </source>
</evidence>
<evidence type="ECO:0008006" key="3">
    <source>
        <dbReference type="Google" id="ProtNLM"/>
    </source>
</evidence>
<organism evidence="1 2">
    <name type="scientific">Chryseobacterium herbae</name>
    <dbReference type="NCBI Taxonomy" id="2976476"/>
    <lineage>
        <taxon>Bacteria</taxon>
        <taxon>Pseudomonadati</taxon>
        <taxon>Bacteroidota</taxon>
        <taxon>Flavobacteriia</taxon>
        <taxon>Flavobacteriales</taxon>
        <taxon>Weeksellaceae</taxon>
        <taxon>Chryseobacterium group</taxon>
        <taxon>Chryseobacterium</taxon>
    </lineage>
</organism>
<comment type="caution">
    <text evidence="1">The sequence shown here is derived from an EMBL/GenBank/DDBJ whole genome shotgun (WGS) entry which is preliminary data.</text>
</comment>
<evidence type="ECO:0000313" key="1">
    <source>
        <dbReference type="EMBL" id="MCT2561859.1"/>
    </source>
</evidence>
<dbReference type="EMBL" id="JAOAMU010000002">
    <property type="protein sequence ID" value="MCT2561859.1"/>
    <property type="molecule type" value="Genomic_DNA"/>
</dbReference>
<sequence>MTQISEKPHTILFVLLFAAAITFYSTNLINANAFLGSLVSIGTIYYGSLKLRIENDLFFKDLFRSFNERYDADLNDLINELRIEPTRILSPTEKNKIIDYFNLCAEEFLWKKKNRIPKDVWEAWRAGIHQNLEIHQIRELYAQETDSHKGRVSYYGLYEELNR</sequence>
<protein>
    <recommendedName>
        <fullName evidence="3">SMODS and SLOG-associating 2TM effector domain-containing protein</fullName>
    </recommendedName>
</protein>
<gene>
    <name evidence="1" type="ORF">N0B48_08180</name>
</gene>
<proteinExistence type="predicted"/>
<name>A0ABT2ISR3_9FLAO</name>
<reference evidence="1 2" key="1">
    <citation type="submission" date="2022-09" db="EMBL/GenBank/DDBJ databases">
        <title>Chryseobacterium oleae sp.nov., isolated from the inter-root soil of Pyrola calliantha H. Andr. in Tibet.</title>
        <authorList>
            <person name="Li Z."/>
        </authorList>
    </citation>
    <scope>NUCLEOTIDE SEQUENCE [LARGE SCALE GENOMIC DNA]</scope>
    <source>
        <strain evidence="2">pc1-10</strain>
    </source>
</reference>
<accession>A0ABT2ISR3</accession>